<organism evidence="7 8">
    <name type="scientific">Thermus scotoductus</name>
    <dbReference type="NCBI Taxonomy" id="37636"/>
    <lineage>
        <taxon>Bacteria</taxon>
        <taxon>Thermotogati</taxon>
        <taxon>Deinococcota</taxon>
        <taxon>Deinococci</taxon>
        <taxon>Thermales</taxon>
        <taxon>Thermaceae</taxon>
        <taxon>Thermus</taxon>
    </lineage>
</organism>
<dbReference type="GO" id="GO:0006313">
    <property type="term" value="P:DNA transposition"/>
    <property type="evidence" value="ECO:0007669"/>
    <property type="project" value="UniProtKB-UniRule"/>
</dbReference>
<keyword evidence="4 6" id="KW-0238">DNA-binding</keyword>
<dbReference type="EMBL" id="PEMH01000306">
    <property type="protein sequence ID" value="RTH99075.1"/>
    <property type="molecule type" value="Genomic_DNA"/>
</dbReference>
<evidence type="ECO:0000256" key="1">
    <source>
        <dbReference type="ARBA" id="ARBA00002190"/>
    </source>
</evidence>
<evidence type="ECO:0000313" key="7">
    <source>
        <dbReference type="EMBL" id="RTH99075.1"/>
    </source>
</evidence>
<evidence type="ECO:0000256" key="6">
    <source>
        <dbReference type="RuleBase" id="RU365089"/>
    </source>
</evidence>
<evidence type="ECO:0000256" key="5">
    <source>
        <dbReference type="ARBA" id="ARBA00023172"/>
    </source>
</evidence>
<name>A0A430UG72_THESC</name>
<gene>
    <name evidence="7" type="ORF">CSW29_08360</name>
</gene>
<evidence type="ECO:0000313" key="8">
    <source>
        <dbReference type="Proteomes" id="UP000288347"/>
    </source>
</evidence>
<evidence type="ECO:0000256" key="2">
    <source>
        <dbReference type="ARBA" id="ARBA00010961"/>
    </source>
</evidence>
<feature type="non-terminal residue" evidence="7">
    <location>
        <position position="112"/>
    </location>
</feature>
<protein>
    <recommendedName>
        <fullName evidence="6">Mutator family transposase</fullName>
    </recommendedName>
</protein>
<comment type="similarity">
    <text evidence="2 6">Belongs to the transposase mutator family.</text>
</comment>
<keyword evidence="5 6" id="KW-0233">DNA recombination</keyword>
<dbReference type="PANTHER" id="PTHR33217:SF7">
    <property type="entry name" value="TRANSPOSASE FOR INSERTION SEQUENCE ELEMENT IS1081"/>
    <property type="match status" value="1"/>
</dbReference>
<dbReference type="GO" id="GO:0004803">
    <property type="term" value="F:transposase activity"/>
    <property type="evidence" value="ECO:0007669"/>
    <property type="project" value="UniProtKB-UniRule"/>
</dbReference>
<accession>A0A430UG72</accession>
<dbReference type="AlphaFoldDB" id="A0A430UG72"/>
<dbReference type="InterPro" id="IPR001207">
    <property type="entry name" value="Transposase_mutator"/>
</dbReference>
<keyword evidence="3 6" id="KW-0815">Transposition</keyword>
<dbReference type="Proteomes" id="UP000288347">
    <property type="component" value="Unassembled WGS sequence"/>
</dbReference>
<keyword evidence="6" id="KW-0814">Transposable element</keyword>
<dbReference type="Pfam" id="PF00872">
    <property type="entry name" value="Transposase_mut"/>
    <property type="match status" value="1"/>
</dbReference>
<evidence type="ECO:0000256" key="3">
    <source>
        <dbReference type="ARBA" id="ARBA00022578"/>
    </source>
</evidence>
<reference evidence="7 8" key="1">
    <citation type="journal article" date="2019" name="Extremophiles">
        <title>Biogeography of thermophiles and predominance of Thermus scotoductus in domestic water heaters.</title>
        <authorList>
            <person name="Wilpiszeski R.L."/>
            <person name="Zhang Z."/>
            <person name="House C.H."/>
        </authorList>
    </citation>
    <scope>NUCLEOTIDE SEQUENCE [LARGE SCALE GENOMIC DNA]</scope>
    <source>
        <strain evidence="7 8">16_S16</strain>
    </source>
</reference>
<sequence length="112" mass="12910">MDQDTLQVMLREAVRQTVTEVLQILLDADREAFLRQHGGRKNGYYPRKLDTAFCQLKLATPRDRTATYYPSLLQPYARRQVAVGELVLHLYPAGVSQRKPPALLTPFQLQRK</sequence>
<dbReference type="PANTHER" id="PTHR33217">
    <property type="entry name" value="TRANSPOSASE FOR INSERTION SEQUENCE ELEMENT IS1081"/>
    <property type="match status" value="1"/>
</dbReference>
<evidence type="ECO:0000256" key="4">
    <source>
        <dbReference type="ARBA" id="ARBA00023125"/>
    </source>
</evidence>
<dbReference type="GO" id="GO:0003677">
    <property type="term" value="F:DNA binding"/>
    <property type="evidence" value="ECO:0007669"/>
    <property type="project" value="UniProtKB-UniRule"/>
</dbReference>
<comment type="caution">
    <text evidence="7">The sequence shown here is derived from an EMBL/GenBank/DDBJ whole genome shotgun (WGS) entry which is preliminary data.</text>
</comment>
<comment type="function">
    <text evidence="1 6">Required for the transposition of the insertion element.</text>
</comment>
<proteinExistence type="inferred from homology"/>